<dbReference type="EMBL" id="SJTH01000006">
    <property type="protein sequence ID" value="TCJ05036.1"/>
    <property type="molecule type" value="Genomic_DNA"/>
</dbReference>
<evidence type="ECO:0000313" key="1">
    <source>
        <dbReference type="EMBL" id="TCJ05036.1"/>
    </source>
</evidence>
<evidence type="ECO:0000313" key="2">
    <source>
        <dbReference type="Proteomes" id="UP000293846"/>
    </source>
</evidence>
<dbReference type="Proteomes" id="UP000293846">
    <property type="component" value="Unassembled WGS sequence"/>
</dbReference>
<reference evidence="1 2" key="1">
    <citation type="submission" date="2019-03" db="EMBL/GenBank/DDBJ databases">
        <authorList>
            <person name="Jensen L."/>
            <person name="Storgaard J."/>
            <person name="Sulaj E."/>
            <person name="Schramm A."/>
            <person name="Marshall I.P.G."/>
        </authorList>
    </citation>
    <scope>NUCLEOTIDE SEQUENCE [LARGE SCALE GENOMIC DNA]</scope>
    <source>
        <strain evidence="1 2">2017H2G3</strain>
    </source>
</reference>
<keyword evidence="2" id="KW-1185">Reference proteome</keyword>
<proteinExistence type="predicted"/>
<accession>A0A4R1B2B4</accession>
<comment type="caution">
    <text evidence="1">The sequence shown here is derived from an EMBL/GenBank/DDBJ whole genome shotgun (WGS) entry which is preliminary data.</text>
</comment>
<dbReference type="RefSeq" id="WP_131236516.1">
    <property type="nucleotide sequence ID" value="NZ_SJTH01000006.1"/>
</dbReference>
<gene>
    <name evidence="1" type="ORF">E0Y62_07415</name>
</gene>
<dbReference type="AlphaFoldDB" id="A0A4R1B2B4"/>
<organism evidence="1 2">
    <name type="scientific">Cytobacillus praedii</name>
    <dbReference type="NCBI Taxonomy" id="1742358"/>
    <lineage>
        <taxon>Bacteria</taxon>
        <taxon>Bacillati</taxon>
        <taxon>Bacillota</taxon>
        <taxon>Bacilli</taxon>
        <taxon>Bacillales</taxon>
        <taxon>Bacillaceae</taxon>
        <taxon>Cytobacillus</taxon>
    </lineage>
</organism>
<name>A0A4R1B2B4_9BACI</name>
<sequence length="116" mass="13135">MAEITASAYQDLRNYIKTNWQYIVIKSDKGLEILRIKTDDPRVTWLSSDDAQIMTVELRLTGLDFTTKPIVLTKAEIYKTSVDGVPMVSETFMPVTLEVDADKLTITINIQVPKVI</sequence>
<dbReference type="OrthoDB" id="2973268at2"/>
<protein>
    <submittedName>
        <fullName evidence="1">Uncharacterized protein</fullName>
    </submittedName>
</protein>